<keyword evidence="3" id="KW-1185">Reference proteome</keyword>
<dbReference type="Proteomes" id="UP001630127">
    <property type="component" value="Unassembled WGS sequence"/>
</dbReference>
<protein>
    <recommendedName>
        <fullName evidence="1">Reverse transcriptase zinc-binding domain-containing protein</fullName>
    </recommendedName>
</protein>
<gene>
    <name evidence="2" type="ORF">ACH5RR_021403</name>
</gene>
<organism evidence="2 3">
    <name type="scientific">Cinchona calisaya</name>
    <dbReference type="NCBI Taxonomy" id="153742"/>
    <lineage>
        <taxon>Eukaryota</taxon>
        <taxon>Viridiplantae</taxon>
        <taxon>Streptophyta</taxon>
        <taxon>Embryophyta</taxon>
        <taxon>Tracheophyta</taxon>
        <taxon>Spermatophyta</taxon>
        <taxon>Magnoliopsida</taxon>
        <taxon>eudicotyledons</taxon>
        <taxon>Gunneridae</taxon>
        <taxon>Pentapetalae</taxon>
        <taxon>asterids</taxon>
        <taxon>lamiids</taxon>
        <taxon>Gentianales</taxon>
        <taxon>Rubiaceae</taxon>
        <taxon>Cinchonoideae</taxon>
        <taxon>Cinchoneae</taxon>
        <taxon>Cinchona</taxon>
    </lineage>
</organism>
<reference evidence="2 3" key="1">
    <citation type="submission" date="2024-11" db="EMBL/GenBank/DDBJ databases">
        <title>A near-complete genome assembly of Cinchona calisaya.</title>
        <authorList>
            <person name="Lian D.C."/>
            <person name="Zhao X.W."/>
            <person name="Wei L."/>
        </authorList>
    </citation>
    <scope>NUCLEOTIDE SEQUENCE [LARGE SCALE GENOMIC DNA]</scope>
    <source>
        <tissue evidence="2">Nenye</tissue>
    </source>
</reference>
<feature type="domain" description="Reverse transcriptase zinc-binding" evidence="1">
    <location>
        <begin position="96"/>
        <end position="180"/>
    </location>
</feature>
<dbReference type="EMBL" id="JBJUIK010000009">
    <property type="protein sequence ID" value="KAL3518814.1"/>
    <property type="molecule type" value="Genomic_DNA"/>
</dbReference>
<dbReference type="InterPro" id="IPR026960">
    <property type="entry name" value="RVT-Znf"/>
</dbReference>
<comment type="caution">
    <text evidence="2">The sequence shown here is derived from an EMBL/GenBank/DDBJ whole genome shotgun (WGS) entry which is preliminary data.</text>
</comment>
<evidence type="ECO:0000259" key="1">
    <source>
        <dbReference type="Pfam" id="PF13966"/>
    </source>
</evidence>
<proteinExistence type="predicted"/>
<evidence type="ECO:0000313" key="3">
    <source>
        <dbReference type="Proteomes" id="UP001630127"/>
    </source>
</evidence>
<accession>A0ABD2ZI54</accession>
<name>A0ABD2ZI54_9GENT</name>
<evidence type="ECO:0000313" key="2">
    <source>
        <dbReference type="EMBL" id="KAL3518814.1"/>
    </source>
</evidence>
<sequence>MTYQIGNGLSTSLWHDPWHPIGILADEFDNSIISDFGSTPQALVASIIQNNSWRWPEGRRRSRQVIELIRATPVDQVPDCFKTNSVKWTASTTRIYTTKSAYHRMRDSQHNICWSHLVWFKGNIPRFAFITWLACKFTLSTKSRLKAWGVVKEDQCVFCPMEPDTIEHLFFACPYTYEVWKEIMSLH</sequence>
<dbReference type="Pfam" id="PF13966">
    <property type="entry name" value="zf-RVT"/>
    <property type="match status" value="1"/>
</dbReference>
<dbReference type="AlphaFoldDB" id="A0ABD2ZI54"/>